<feature type="domain" description="J" evidence="1">
    <location>
        <begin position="288"/>
        <end position="349"/>
    </location>
</feature>
<dbReference type="KEGG" id="dax:FDQ92_06620"/>
<proteinExistence type="predicted"/>
<dbReference type="PROSITE" id="PS50076">
    <property type="entry name" value="DNAJ_2"/>
    <property type="match status" value="1"/>
</dbReference>
<dbReference type="InterPro" id="IPR001623">
    <property type="entry name" value="DnaJ_domain"/>
</dbReference>
<dbReference type="Gene3D" id="1.10.287.110">
    <property type="entry name" value="DnaJ domain"/>
    <property type="match status" value="1"/>
</dbReference>
<evidence type="ECO:0000313" key="2">
    <source>
        <dbReference type="EMBL" id="QCQ21879.1"/>
    </source>
</evidence>
<reference evidence="2 3" key="2">
    <citation type="submission" date="2019-05" db="EMBL/GenBank/DDBJ databases">
        <authorList>
            <person name="Suflita J.M."/>
            <person name="Marks C.R."/>
        </authorList>
    </citation>
    <scope>NUCLEOTIDE SEQUENCE [LARGE SCALE GENOMIC DNA]</scope>
    <source>
        <strain evidence="2 3">ALDC</strain>
    </source>
</reference>
<evidence type="ECO:0000259" key="1">
    <source>
        <dbReference type="PROSITE" id="PS50076"/>
    </source>
</evidence>
<accession>A0A4P8L253</accession>
<name>A0A4P8L253_9BACT</name>
<dbReference type="InterPro" id="IPR036869">
    <property type="entry name" value="J_dom_sf"/>
</dbReference>
<dbReference type="RefSeq" id="WP_137423848.1">
    <property type="nucleotide sequence ID" value="NZ_CP040098.1"/>
</dbReference>
<evidence type="ECO:0000313" key="3">
    <source>
        <dbReference type="Proteomes" id="UP000298602"/>
    </source>
</evidence>
<dbReference type="EMBL" id="CP040098">
    <property type="protein sequence ID" value="QCQ21879.1"/>
    <property type="molecule type" value="Genomic_DNA"/>
</dbReference>
<organism evidence="2 3">
    <name type="scientific">Desulfoglaeba alkanexedens ALDC</name>
    <dbReference type="NCBI Taxonomy" id="980445"/>
    <lineage>
        <taxon>Bacteria</taxon>
        <taxon>Pseudomonadati</taxon>
        <taxon>Thermodesulfobacteriota</taxon>
        <taxon>Syntrophobacteria</taxon>
        <taxon>Syntrophobacterales</taxon>
        <taxon>Syntrophobacteraceae</taxon>
        <taxon>Desulfoglaeba</taxon>
    </lineage>
</organism>
<dbReference type="Proteomes" id="UP000298602">
    <property type="component" value="Chromosome"/>
</dbReference>
<gene>
    <name evidence="2" type="ORF">FDQ92_06620</name>
</gene>
<protein>
    <submittedName>
        <fullName evidence="2">J domain-containing protein</fullName>
    </submittedName>
</protein>
<dbReference type="OrthoDB" id="9775658at2"/>
<dbReference type="AlphaFoldDB" id="A0A4P8L253"/>
<reference evidence="2 3" key="1">
    <citation type="submission" date="2019-05" db="EMBL/GenBank/DDBJ databases">
        <title>The Complete Genome Sequence of the n-alkane-degrading Desulfoglaeba alkanexedens ALDC reveals multiple alkylsuccinate synthase gene clusters.</title>
        <authorList>
            <person name="Callaghan A.V."/>
            <person name="Davidova I.A."/>
            <person name="Duncan K.E."/>
            <person name="Morris B."/>
            <person name="McInerney M.J."/>
        </authorList>
    </citation>
    <scope>NUCLEOTIDE SEQUENCE [LARGE SCALE GENOMIC DNA]</scope>
    <source>
        <strain evidence="2 3">ALDC</strain>
    </source>
</reference>
<sequence>MLVVEESTVYLRKVRFQDGWHYVLRESFWSGGGWMHRDLMDLGDDPEAYIVYPGGNGFYFKPELEEALEAKGVQWETNDLEEVFLPFLDPHIRRIVTMFRAGAAPSRWAGCSQEELLEHQKGLHAFDKRRLHYLRCGRVDIGKLDDRPWKFLNVLLEKSRDEIEHVFESMEAQLRPHEVRPYLFTALHLQSYFPQHLLKNQPAALDPEKVDDYFLEEICHLNADPAYLKGLPRRSGGRLHPYLVRYVILYFDHTFTAEALWNDTLRGFIGSRGFYQPPRPSAAMPVPDACRILGISGEEFETMSVRDLARCFKRRAMAHHPDTGGDHEAFIRTTRAYEELLLRKGRSRR</sequence>
<keyword evidence="3" id="KW-1185">Reference proteome</keyword>
<dbReference type="SUPFAM" id="SSF46565">
    <property type="entry name" value="Chaperone J-domain"/>
    <property type="match status" value="1"/>
</dbReference>